<dbReference type="InterPro" id="IPR046351">
    <property type="entry name" value="UTP4"/>
</dbReference>
<dbReference type="AlphaFoldDB" id="A0A8S1URB9"/>
<evidence type="ECO:0000313" key="3">
    <source>
        <dbReference type="EMBL" id="CAD8167858.1"/>
    </source>
</evidence>
<dbReference type="GO" id="GO:0000462">
    <property type="term" value="P:maturation of SSU-rRNA from tricistronic rRNA transcript (SSU-rRNA, 5.8S rRNA, LSU-rRNA)"/>
    <property type="evidence" value="ECO:0007669"/>
    <property type="project" value="InterPro"/>
</dbReference>
<gene>
    <name evidence="3" type="ORF">PPENT_87.1.T0480045</name>
</gene>
<protein>
    <recommendedName>
        <fullName evidence="5">WD domain, G-beta repeat protein</fullName>
    </recommendedName>
</protein>
<dbReference type="GO" id="GO:0003723">
    <property type="term" value="F:RNA binding"/>
    <property type="evidence" value="ECO:0007669"/>
    <property type="project" value="TreeGrafter"/>
</dbReference>
<evidence type="ECO:0008006" key="5">
    <source>
        <dbReference type="Google" id="ProtNLM"/>
    </source>
</evidence>
<dbReference type="GO" id="GO:0030686">
    <property type="term" value="C:90S preribosome"/>
    <property type="evidence" value="ECO:0007669"/>
    <property type="project" value="InterPro"/>
</dbReference>
<reference evidence="3" key="1">
    <citation type="submission" date="2021-01" db="EMBL/GenBank/DDBJ databases">
        <authorList>
            <consortium name="Genoscope - CEA"/>
            <person name="William W."/>
        </authorList>
    </citation>
    <scope>NUCLEOTIDE SEQUENCE</scope>
</reference>
<proteinExistence type="predicted"/>
<evidence type="ECO:0000256" key="1">
    <source>
        <dbReference type="PROSITE-ProRule" id="PRU00221"/>
    </source>
</evidence>
<dbReference type="InterPro" id="IPR001680">
    <property type="entry name" value="WD40_rpt"/>
</dbReference>
<comment type="caution">
    <text evidence="3">The sequence shown here is derived from an EMBL/GenBank/DDBJ whole genome shotgun (WGS) entry which is preliminary data.</text>
</comment>
<feature type="coiled-coil region" evidence="2">
    <location>
        <begin position="101"/>
        <end position="142"/>
    </location>
</feature>
<dbReference type="PANTHER" id="PTHR44163:SF1">
    <property type="entry name" value="U3 SMALL NUCLEOLAR RNA-ASSOCIATED PROTEIN 4 HOMOLOG"/>
    <property type="match status" value="1"/>
</dbReference>
<keyword evidence="2" id="KW-0175">Coiled coil</keyword>
<name>A0A8S1URB9_9CILI</name>
<dbReference type="PROSITE" id="PS50294">
    <property type="entry name" value="WD_REPEATS_REGION"/>
    <property type="match status" value="1"/>
</dbReference>
<organism evidence="3 4">
    <name type="scientific">Paramecium pentaurelia</name>
    <dbReference type="NCBI Taxonomy" id="43138"/>
    <lineage>
        <taxon>Eukaryota</taxon>
        <taxon>Sar</taxon>
        <taxon>Alveolata</taxon>
        <taxon>Ciliophora</taxon>
        <taxon>Intramacronucleata</taxon>
        <taxon>Oligohymenophorea</taxon>
        <taxon>Peniculida</taxon>
        <taxon>Parameciidae</taxon>
        <taxon>Paramecium</taxon>
    </lineage>
</organism>
<dbReference type="GO" id="GO:0034455">
    <property type="term" value="C:t-UTP complex"/>
    <property type="evidence" value="ECO:0007669"/>
    <property type="project" value="TreeGrafter"/>
</dbReference>
<evidence type="ECO:0000256" key="2">
    <source>
        <dbReference type="SAM" id="Coils"/>
    </source>
</evidence>
<keyword evidence="1" id="KW-0853">WD repeat</keyword>
<dbReference type="PANTHER" id="PTHR44163">
    <property type="entry name" value="U3 SMALL NUCLEOLAR RNA-ASSOCIATED PROTEIN 4 HOMOLOG"/>
    <property type="match status" value="1"/>
</dbReference>
<dbReference type="SMART" id="SM00320">
    <property type="entry name" value="WD40"/>
    <property type="match status" value="3"/>
</dbReference>
<dbReference type="Proteomes" id="UP000689195">
    <property type="component" value="Unassembled WGS sequence"/>
</dbReference>
<dbReference type="GO" id="GO:0032040">
    <property type="term" value="C:small-subunit processome"/>
    <property type="evidence" value="ECO:0007669"/>
    <property type="project" value="TreeGrafter"/>
</dbReference>
<dbReference type="EMBL" id="CAJJDO010000048">
    <property type="protein sequence ID" value="CAD8167858.1"/>
    <property type="molecule type" value="Genomic_DNA"/>
</dbReference>
<evidence type="ECO:0000313" key="4">
    <source>
        <dbReference type="Proteomes" id="UP000689195"/>
    </source>
</evidence>
<keyword evidence="4" id="KW-1185">Reference proteome</keyword>
<accession>A0A8S1URB9</accession>
<dbReference type="Pfam" id="PF00400">
    <property type="entry name" value="WD40"/>
    <property type="match status" value="1"/>
</dbReference>
<feature type="repeat" description="WD" evidence="1">
    <location>
        <begin position="260"/>
        <end position="299"/>
    </location>
</feature>
<sequence>MQLSSSQIIQYTMSKIEKSFLELGCQIESNFSEIDELIDSIFIIPFRQVTHTVKSKLEIPQLPEFSISKFDNSQQTHESLKPLLNKIIQNRIEVNQQKLTQTNFEQKIIQEEQENNILTEEIDTKNQQIKQSDNLLNEIEIKGSNQVDNEQKQLEQQLMMHKQVHFQLIDDKNQQSSQCYSIVFNQDGSIIITTQICDIKIWNFEIGRFQLSNSYSKHRNPIKCLVYSKKTNNFISGCAYHEIICCQQINQNEWKYSQPFKQHSGSVNCLMLNDQEDQLISGGSDHKIIVWQIDFQRMI</sequence>
<dbReference type="PROSITE" id="PS50082">
    <property type="entry name" value="WD_REPEATS_2"/>
    <property type="match status" value="1"/>
</dbReference>